<name>A0A9D3SVW9_9TELE</name>
<comment type="caution">
    <text evidence="2">The sequence shown here is derived from an EMBL/GenBank/DDBJ whole genome shotgun (WGS) entry which is preliminary data.</text>
</comment>
<sequence>MLSLTSLHAESQKSLRKADTKEKRRKNTDTFWNVLKSIFEGRTPLALCRLRVSEREGETQAEEKPVCLWGHYNSTHGQVHRNQTKLQHTN</sequence>
<evidence type="ECO:0000256" key="1">
    <source>
        <dbReference type="SAM" id="MobiDB-lite"/>
    </source>
</evidence>
<feature type="region of interest" description="Disordered" evidence="1">
    <location>
        <begin position="1"/>
        <end position="26"/>
    </location>
</feature>
<reference evidence="2 3" key="1">
    <citation type="submission" date="2021-06" db="EMBL/GenBank/DDBJ databases">
        <title>Chromosome-level genome assembly of the red-tail catfish (Hemibagrus wyckioides).</title>
        <authorList>
            <person name="Shao F."/>
        </authorList>
    </citation>
    <scope>NUCLEOTIDE SEQUENCE [LARGE SCALE GENOMIC DNA]</scope>
    <source>
        <strain evidence="2">EC202008001</strain>
        <tissue evidence="2">Blood</tissue>
    </source>
</reference>
<dbReference type="Proteomes" id="UP000824219">
    <property type="component" value="Linkage Group LG04"/>
</dbReference>
<accession>A0A9D3SVW9</accession>
<evidence type="ECO:0000313" key="3">
    <source>
        <dbReference type="Proteomes" id="UP000824219"/>
    </source>
</evidence>
<gene>
    <name evidence="2" type="ORF">KOW79_003303</name>
</gene>
<protein>
    <submittedName>
        <fullName evidence="2">Uncharacterized protein</fullName>
    </submittedName>
</protein>
<proteinExistence type="predicted"/>
<dbReference type="AlphaFoldDB" id="A0A9D3SVW9"/>
<keyword evidence="3" id="KW-1185">Reference proteome</keyword>
<evidence type="ECO:0000313" key="2">
    <source>
        <dbReference type="EMBL" id="KAG7333168.1"/>
    </source>
</evidence>
<dbReference type="EMBL" id="JAHKSW010000004">
    <property type="protein sequence ID" value="KAG7333168.1"/>
    <property type="molecule type" value="Genomic_DNA"/>
</dbReference>
<feature type="compositionally biased region" description="Basic and acidic residues" evidence="1">
    <location>
        <begin position="10"/>
        <end position="22"/>
    </location>
</feature>
<organism evidence="2 3">
    <name type="scientific">Hemibagrus wyckioides</name>
    <dbReference type="NCBI Taxonomy" id="337641"/>
    <lineage>
        <taxon>Eukaryota</taxon>
        <taxon>Metazoa</taxon>
        <taxon>Chordata</taxon>
        <taxon>Craniata</taxon>
        <taxon>Vertebrata</taxon>
        <taxon>Euteleostomi</taxon>
        <taxon>Actinopterygii</taxon>
        <taxon>Neopterygii</taxon>
        <taxon>Teleostei</taxon>
        <taxon>Ostariophysi</taxon>
        <taxon>Siluriformes</taxon>
        <taxon>Bagridae</taxon>
        <taxon>Hemibagrus</taxon>
    </lineage>
</organism>